<dbReference type="Pfam" id="PF03610">
    <property type="entry name" value="EIIA-man"/>
    <property type="match status" value="1"/>
</dbReference>
<keyword evidence="1" id="KW-0808">Transferase</keyword>
<dbReference type="AlphaFoldDB" id="A0A5B7T5H5"/>
<proteinExistence type="predicted"/>
<dbReference type="GO" id="GO:0009401">
    <property type="term" value="P:phosphoenolpyruvate-dependent sugar phosphotransferase system"/>
    <property type="evidence" value="ECO:0007669"/>
    <property type="project" value="InterPro"/>
</dbReference>
<dbReference type="SUPFAM" id="SSF53062">
    <property type="entry name" value="PTS system fructose IIA component-like"/>
    <property type="match status" value="1"/>
</dbReference>
<dbReference type="RefSeq" id="WP_057813207.1">
    <property type="nucleotide sequence ID" value="NZ_CP040736.1"/>
</dbReference>
<dbReference type="KEGG" id="lft:FG051_12115"/>
<dbReference type="Proteomes" id="UP000310673">
    <property type="component" value="Chromosome"/>
</dbReference>
<dbReference type="EMBL" id="CP040736">
    <property type="protein sequence ID" value="QCX25789.1"/>
    <property type="molecule type" value="Genomic_DNA"/>
</dbReference>
<dbReference type="STRING" id="1423818.FC88_GL002212"/>
<dbReference type="PROSITE" id="PS51096">
    <property type="entry name" value="PTS_EIIA_TYPE_4"/>
    <property type="match status" value="1"/>
</dbReference>
<dbReference type="InterPro" id="IPR051471">
    <property type="entry name" value="Bacterial_PTS_sugar_comp"/>
</dbReference>
<dbReference type="PANTHER" id="PTHR33799">
    <property type="entry name" value="PTS PERMEASE-RELATED-RELATED"/>
    <property type="match status" value="1"/>
</dbReference>
<reference evidence="3 4" key="1">
    <citation type="submission" date="2019-05" db="EMBL/GenBank/DDBJ databases">
        <title>Genome Sequence of Lactobacillus futsaii Y97, a Potential Probiotic Strain Isolated from the Futsai of Taiwan.</title>
        <authorList>
            <person name="Du X."/>
        </authorList>
    </citation>
    <scope>NUCLEOTIDE SEQUENCE [LARGE SCALE GENOMIC DNA]</scope>
    <source>
        <strain evidence="3 4">Y97</strain>
    </source>
</reference>
<evidence type="ECO:0000313" key="3">
    <source>
        <dbReference type="EMBL" id="QCX25789.1"/>
    </source>
</evidence>
<evidence type="ECO:0000259" key="2">
    <source>
        <dbReference type="PROSITE" id="PS51096"/>
    </source>
</evidence>
<dbReference type="InterPro" id="IPR004701">
    <property type="entry name" value="PTS_EIIA_man-typ"/>
</dbReference>
<dbReference type="GO" id="GO:0016740">
    <property type="term" value="F:transferase activity"/>
    <property type="evidence" value="ECO:0007669"/>
    <property type="project" value="UniProtKB-KW"/>
</dbReference>
<dbReference type="PANTHER" id="PTHR33799:SF1">
    <property type="entry name" value="PTS SYSTEM MANNOSE-SPECIFIC EIIAB COMPONENT-RELATED"/>
    <property type="match status" value="1"/>
</dbReference>
<accession>A0A5B7T5H5</accession>
<evidence type="ECO:0000313" key="4">
    <source>
        <dbReference type="Proteomes" id="UP000310673"/>
    </source>
</evidence>
<dbReference type="GO" id="GO:0016020">
    <property type="term" value="C:membrane"/>
    <property type="evidence" value="ECO:0007669"/>
    <property type="project" value="InterPro"/>
</dbReference>
<sequence>MKILLLSHGNSASGILDGYSMIAGNNSNIDYIQLDESGISKFSNKVTDYLDKNNQVLVICDIAGGTPYNVSFDYFLSHSDKIRVISGLNLPMLLELGTSNVDILDEAVSLAKKAGQTGIQIAEDEEPDNDIDF</sequence>
<feature type="domain" description="PTS EIIA type-4" evidence="2">
    <location>
        <begin position="1"/>
        <end position="119"/>
    </location>
</feature>
<protein>
    <submittedName>
        <fullName evidence="3">PTS mannose/fructose/sorbose family IIA subunit</fullName>
    </submittedName>
</protein>
<name>A0A5B7T5H5_9LACO</name>
<dbReference type="InterPro" id="IPR036662">
    <property type="entry name" value="PTS_EIIA_man-typ_sf"/>
</dbReference>
<dbReference type="Gene3D" id="3.40.50.510">
    <property type="entry name" value="Phosphotransferase system, mannose-type IIA component"/>
    <property type="match status" value="1"/>
</dbReference>
<evidence type="ECO:0000256" key="1">
    <source>
        <dbReference type="ARBA" id="ARBA00022679"/>
    </source>
</evidence>
<gene>
    <name evidence="3" type="ORF">FG051_12115</name>
</gene>
<organism evidence="3 4">
    <name type="scientific">Companilactobacillus futsaii</name>
    <dbReference type="NCBI Taxonomy" id="938155"/>
    <lineage>
        <taxon>Bacteria</taxon>
        <taxon>Bacillati</taxon>
        <taxon>Bacillota</taxon>
        <taxon>Bacilli</taxon>
        <taxon>Lactobacillales</taxon>
        <taxon>Lactobacillaceae</taxon>
        <taxon>Companilactobacillus</taxon>
    </lineage>
</organism>